<gene>
    <name evidence="3" type="ORF">ASPWEDRAFT_715572</name>
</gene>
<reference evidence="4" key="1">
    <citation type="journal article" date="2017" name="Genome Biol.">
        <title>Comparative genomics reveals high biological diversity and specific adaptations in the industrially and medically important fungal genus Aspergillus.</title>
        <authorList>
            <person name="de Vries R.P."/>
            <person name="Riley R."/>
            <person name="Wiebenga A."/>
            <person name="Aguilar-Osorio G."/>
            <person name="Amillis S."/>
            <person name="Uchima C.A."/>
            <person name="Anderluh G."/>
            <person name="Asadollahi M."/>
            <person name="Askin M."/>
            <person name="Barry K."/>
            <person name="Battaglia E."/>
            <person name="Bayram O."/>
            <person name="Benocci T."/>
            <person name="Braus-Stromeyer S.A."/>
            <person name="Caldana C."/>
            <person name="Canovas D."/>
            <person name="Cerqueira G.C."/>
            <person name="Chen F."/>
            <person name="Chen W."/>
            <person name="Choi C."/>
            <person name="Clum A."/>
            <person name="Dos Santos R.A."/>
            <person name="Damasio A.R."/>
            <person name="Diallinas G."/>
            <person name="Emri T."/>
            <person name="Fekete E."/>
            <person name="Flipphi M."/>
            <person name="Freyberg S."/>
            <person name="Gallo A."/>
            <person name="Gournas C."/>
            <person name="Habgood R."/>
            <person name="Hainaut M."/>
            <person name="Harispe M.L."/>
            <person name="Henrissat B."/>
            <person name="Hilden K.S."/>
            <person name="Hope R."/>
            <person name="Hossain A."/>
            <person name="Karabika E."/>
            <person name="Karaffa L."/>
            <person name="Karanyi Z."/>
            <person name="Krasevec N."/>
            <person name="Kuo A."/>
            <person name="Kusch H."/>
            <person name="LaButti K."/>
            <person name="Lagendijk E.L."/>
            <person name="Lapidus A."/>
            <person name="Levasseur A."/>
            <person name="Lindquist E."/>
            <person name="Lipzen A."/>
            <person name="Logrieco A.F."/>
            <person name="MacCabe A."/>
            <person name="Maekelae M.R."/>
            <person name="Malavazi I."/>
            <person name="Melin P."/>
            <person name="Meyer V."/>
            <person name="Mielnichuk N."/>
            <person name="Miskei M."/>
            <person name="Molnar A.P."/>
            <person name="Mule G."/>
            <person name="Ngan C.Y."/>
            <person name="Orejas M."/>
            <person name="Orosz E."/>
            <person name="Ouedraogo J.P."/>
            <person name="Overkamp K.M."/>
            <person name="Park H.-S."/>
            <person name="Perrone G."/>
            <person name="Piumi F."/>
            <person name="Punt P.J."/>
            <person name="Ram A.F."/>
            <person name="Ramon A."/>
            <person name="Rauscher S."/>
            <person name="Record E."/>
            <person name="Riano-Pachon D.M."/>
            <person name="Robert V."/>
            <person name="Roehrig J."/>
            <person name="Ruller R."/>
            <person name="Salamov A."/>
            <person name="Salih N.S."/>
            <person name="Samson R.A."/>
            <person name="Sandor E."/>
            <person name="Sanguinetti M."/>
            <person name="Schuetze T."/>
            <person name="Sepcic K."/>
            <person name="Shelest E."/>
            <person name="Sherlock G."/>
            <person name="Sophianopoulou V."/>
            <person name="Squina F.M."/>
            <person name="Sun H."/>
            <person name="Susca A."/>
            <person name="Todd R.B."/>
            <person name="Tsang A."/>
            <person name="Unkles S.E."/>
            <person name="van de Wiele N."/>
            <person name="van Rossen-Uffink D."/>
            <person name="Oliveira J.V."/>
            <person name="Vesth T.C."/>
            <person name="Visser J."/>
            <person name="Yu J.-H."/>
            <person name="Zhou M."/>
            <person name="Andersen M.R."/>
            <person name="Archer D.B."/>
            <person name="Baker S.E."/>
            <person name="Benoit I."/>
            <person name="Brakhage A.A."/>
            <person name="Braus G.H."/>
            <person name="Fischer R."/>
            <person name="Frisvad J.C."/>
            <person name="Goldman G.H."/>
            <person name="Houbraken J."/>
            <person name="Oakley B."/>
            <person name="Pocsi I."/>
            <person name="Scazzocchio C."/>
            <person name="Seiboth B."/>
            <person name="vanKuyk P.A."/>
            <person name="Wortman J."/>
            <person name="Dyer P.S."/>
            <person name="Grigoriev I.V."/>
        </authorList>
    </citation>
    <scope>NUCLEOTIDE SEQUENCE [LARGE SCALE GENOMIC DNA]</scope>
    <source>
        <strain evidence="4">DTO 134E9</strain>
    </source>
</reference>
<keyword evidence="2" id="KW-0812">Transmembrane</keyword>
<name>A0A1L9R6H6_ASPWE</name>
<dbReference type="Proteomes" id="UP000184383">
    <property type="component" value="Unassembled WGS sequence"/>
</dbReference>
<organism evidence="3 4">
    <name type="scientific">Aspergillus wentii DTO 134E9</name>
    <dbReference type="NCBI Taxonomy" id="1073089"/>
    <lineage>
        <taxon>Eukaryota</taxon>
        <taxon>Fungi</taxon>
        <taxon>Dikarya</taxon>
        <taxon>Ascomycota</taxon>
        <taxon>Pezizomycotina</taxon>
        <taxon>Eurotiomycetes</taxon>
        <taxon>Eurotiomycetidae</taxon>
        <taxon>Eurotiales</taxon>
        <taxon>Aspergillaceae</taxon>
        <taxon>Aspergillus</taxon>
        <taxon>Aspergillus subgen. Cremei</taxon>
    </lineage>
</organism>
<evidence type="ECO:0008006" key="5">
    <source>
        <dbReference type="Google" id="ProtNLM"/>
    </source>
</evidence>
<feature type="transmembrane region" description="Helical" evidence="2">
    <location>
        <begin position="20"/>
        <end position="44"/>
    </location>
</feature>
<feature type="region of interest" description="Disordered" evidence="1">
    <location>
        <begin position="183"/>
        <end position="303"/>
    </location>
</feature>
<dbReference type="EMBL" id="KV878217">
    <property type="protein sequence ID" value="OJJ30488.1"/>
    <property type="molecule type" value="Genomic_DNA"/>
</dbReference>
<evidence type="ECO:0000313" key="3">
    <source>
        <dbReference type="EMBL" id="OJJ30488.1"/>
    </source>
</evidence>
<sequence length="303" mass="33498">MRSKSINVKPSLYPALPFHIIRAVSFIATLIVGIILAVFIYHLHTASHKLPWTFLVLVITAGLSLLNLVFTTIIHCCYGLSPRLSLTFNGICLFLWLLSLGLLSWSMYQTILTTCTATYWATSTGITVCKIYKVLFSFTAIAVASHIAACVLDIVVRNRQTRLGEYDPMASNPMLGEVKLQDRSAPLPAGPPPEYLGPHLSERYHNGSPEHLGPHPSERFHDDDEFHDIPEPAHAHAAGPPGTAYGGHDTFDDYHAGGEAQGYYQPSPVHSRQGTPRVRFDAVSDYGYNHPPEQTSYDPAAYR</sequence>
<keyword evidence="2" id="KW-1133">Transmembrane helix</keyword>
<feature type="transmembrane region" description="Helical" evidence="2">
    <location>
        <begin position="50"/>
        <end position="74"/>
    </location>
</feature>
<evidence type="ECO:0000256" key="2">
    <source>
        <dbReference type="SAM" id="Phobius"/>
    </source>
</evidence>
<proteinExistence type="predicted"/>
<evidence type="ECO:0000256" key="1">
    <source>
        <dbReference type="SAM" id="MobiDB-lite"/>
    </source>
</evidence>
<accession>A0A1L9R6H6</accession>
<evidence type="ECO:0000313" key="4">
    <source>
        <dbReference type="Proteomes" id="UP000184383"/>
    </source>
</evidence>
<feature type="compositionally biased region" description="Low complexity" evidence="1">
    <location>
        <begin position="235"/>
        <end position="248"/>
    </location>
</feature>
<feature type="transmembrane region" description="Helical" evidence="2">
    <location>
        <begin position="86"/>
        <end position="111"/>
    </location>
</feature>
<dbReference type="OrthoDB" id="5344006at2759"/>
<keyword evidence="2" id="KW-0472">Membrane</keyword>
<feature type="transmembrane region" description="Helical" evidence="2">
    <location>
        <begin position="131"/>
        <end position="156"/>
    </location>
</feature>
<dbReference type="AlphaFoldDB" id="A0A1L9R6H6"/>
<dbReference type="VEuPathDB" id="FungiDB:ASPWEDRAFT_715572"/>
<dbReference type="GeneID" id="63755031"/>
<feature type="compositionally biased region" description="Basic and acidic residues" evidence="1">
    <location>
        <begin position="212"/>
        <end position="234"/>
    </location>
</feature>
<protein>
    <recommendedName>
        <fullName evidence="5">MARVEL domain-containing protein</fullName>
    </recommendedName>
</protein>
<dbReference type="RefSeq" id="XP_040684165.1">
    <property type="nucleotide sequence ID" value="XM_040839183.1"/>
</dbReference>
<keyword evidence="4" id="KW-1185">Reference proteome</keyword>